<evidence type="ECO:0000256" key="9">
    <source>
        <dbReference type="ARBA" id="ARBA00022833"/>
    </source>
</evidence>
<evidence type="ECO:0000256" key="12">
    <source>
        <dbReference type="ARBA" id="ARBA00023136"/>
    </source>
</evidence>
<keyword evidence="4" id="KW-1003">Cell membrane</keyword>
<dbReference type="GO" id="GO:0005886">
    <property type="term" value="C:plasma membrane"/>
    <property type="evidence" value="ECO:0007669"/>
    <property type="project" value="UniProtKB-SubCell"/>
</dbReference>
<evidence type="ECO:0000256" key="4">
    <source>
        <dbReference type="ARBA" id="ARBA00022475"/>
    </source>
</evidence>
<accession>A0A9D1DI64</accession>
<keyword evidence="5 15" id="KW-0645">Protease</keyword>
<dbReference type="Pfam" id="PF02163">
    <property type="entry name" value="Peptidase_M50"/>
    <property type="match status" value="1"/>
</dbReference>
<evidence type="ECO:0000256" key="8">
    <source>
        <dbReference type="ARBA" id="ARBA00022801"/>
    </source>
</evidence>
<keyword evidence="7" id="KW-0479">Metal-binding</keyword>
<comment type="caution">
    <text evidence="15">The sequence shown here is derived from an EMBL/GenBank/DDBJ whole genome shotgun (WGS) entry which is preliminary data.</text>
</comment>
<comment type="cofactor">
    <cofactor evidence="1">
        <name>Zn(2+)</name>
        <dbReference type="ChEBI" id="CHEBI:29105"/>
    </cofactor>
</comment>
<evidence type="ECO:0000256" key="2">
    <source>
        <dbReference type="ARBA" id="ARBA00004651"/>
    </source>
</evidence>
<feature type="transmembrane region" description="Helical" evidence="13">
    <location>
        <begin position="132"/>
        <end position="156"/>
    </location>
</feature>
<evidence type="ECO:0000256" key="7">
    <source>
        <dbReference type="ARBA" id="ARBA00022723"/>
    </source>
</evidence>
<feature type="transmembrane region" description="Helical" evidence="13">
    <location>
        <begin position="20"/>
        <end position="41"/>
    </location>
</feature>
<dbReference type="CDD" id="cd06158">
    <property type="entry name" value="S2P-M50_like_1"/>
    <property type="match status" value="1"/>
</dbReference>
<evidence type="ECO:0000256" key="3">
    <source>
        <dbReference type="ARBA" id="ARBA00007931"/>
    </source>
</evidence>
<evidence type="ECO:0000256" key="13">
    <source>
        <dbReference type="SAM" id="Phobius"/>
    </source>
</evidence>
<feature type="transmembrane region" description="Helical" evidence="13">
    <location>
        <begin position="61"/>
        <end position="77"/>
    </location>
</feature>
<keyword evidence="8" id="KW-0378">Hydrolase</keyword>
<dbReference type="EMBL" id="DVHE01000056">
    <property type="protein sequence ID" value="HIR51043.1"/>
    <property type="molecule type" value="Genomic_DNA"/>
</dbReference>
<feature type="transmembrane region" description="Helical" evidence="13">
    <location>
        <begin position="185"/>
        <end position="206"/>
    </location>
</feature>
<feature type="domain" description="Peptidase M50" evidence="14">
    <location>
        <begin position="24"/>
        <end position="172"/>
    </location>
</feature>
<dbReference type="Proteomes" id="UP000824239">
    <property type="component" value="Unassembled WGS sequence"/>
</dbReference>
<keyword evidence="11" id="KW-0482">Metalloprotease</keyword>
<dbReference type="GO" id="GO:0046872">
    <property type="term" value="F:metal ion binding"/>
    <property type="evidence" value="ECO:0007669"/>
    <property type="project" value="UniProtKB-KW"/>
</dbReference>
<keyword evidence="12 13" id="KW-0472">Membrane</keyword>
<evidence type="ECO:0000256" key="11">
    <source>
        <dbReference type="ARBA" id="ARBA00023049"/>
    </source>
</evidence>
<keyword evidence="6 13" id="KW-0812">Transmembrane</keyword>
<dbReference type="InterPro" id="IPR008915">
    <property type="entry name" value="Peptidase_M50"/>
</dbReference>
<dbReference type="InterPro" id="IPR044537">
    <property type="entry name" value="Rip2-like"/>
</dbReference>
<dbReference type="InterPro" id="IPR052348">
    <property type="entry name" value="Metallopeptidase_M50B"/>
</dbReference>
<dbReference type="GO" id="GO:0008237">
    <property type="term" value="F:metallopeptidase activity"/>
    <property type="evidence" value="ECO:0007669"/>
    <property type="project" value="UniProtKB-KW"/>
</dbReference>
<evidence type="ECO:0000259" key="14">
    <source>
        <dbReference type="Pfam" id="PF02163"/>
    </source>
</evidence>
<evidence type="ECO:0000256" key="6">
    <source>
        <dbReference type="ARBA" id="ARBA00022692"/>
    </source>
</evidence>
<protein>
    <submittedName>
        <fullName evidence="15">Site-2 protease family protein</fullName>
    </submittedName>
</protein>
<keyword evidence="9" id="KW-0862">Zinc</keyword>
<proteinExistence type="inferred from homology"/>
<dbReference type="PANTHER" id="PTHR35864">
    <property type="entry name" value="ZINC METALLOPROTEASE MJ0611-RELATED"/>
    <property type="match status" value="1"/>
</dbReference>
<evidence type="ECO:0000256" key="10">
    <source>
        <dbReference type="ARBA" id="ARBA00022989"/>
    </source>
</evidence>
<gene>
    <name evidence="15" type="ORF">IAA53_07135</name>
</gene>
<evidence type="ECO:0000256" key="5">
    <source>
        <dbReference type="ARBA" id="ARBA00022670"/>
    </source>
</evidence>
<dbReference type="GO" id="GO:0006508">
    <property type="term" value="P:proteolysis"/>
    <property type="evidence" value="ECO:0007669"/>
    <property type="project" value="UniProtKB-KW"/>
</dbReference>
<evidence type="ECO:0000313" key="15">
    <source>
        <dbReference type="EMBL" id="HIR51043.1"/>
    </source>
</evidence>
<dbReference type="PANTHER" id="PTHR35864:SF1">
    <property type="entry name" value="ZINC METALLOPROTEASE YWHC-RELATED"/>
    <property type="match status" value="1"/>
</dbReference>
<comment type="subcellular location">
    <subcellularLocation>
        <location evidence="2">Cell membrane</location>
        <topology evidence="2">Multi-pass membrane protein</topology>
    </subcellularLocation>
</comment>
<keyword evidence="10 13" id="KW-1133">Transmembrane helix</keyword>
<organism evidence="15 16">
    <name type="scientific">Candidatus Avoscillospira avicola</name>
    <dbReference type="NCBI Taxonomy" id="2840706"/>
    <lineage>
        <taxon>Bacteria</taxon>
        <taxon>Bacillati</taxon>
        <taxon>Bacillota</taxon>
        <taxon>Clostridia</taxon>
        <taxon>Eubacteriales</taxon>
        <taxon>Oscillospiraceae</taxon>
        <taxon>Oscillospiraceae incertae sedis</taxon>
        <taxon>Candidatus Avoscillospira</taxon>
    </lineage>
</organism>
<evidence type="ECO:0000256" key="1">
    <source>
        <dbReference type="ARBA" id="ARBA00001947"/>
    </source>
</evidence>
<dbReference type="AlphaFoldDB" id="A0A9D1DI64"/>
<sequence length="230" mass="25791">MSIADWFRQLRLDSIWDTLIIVAASLLCITVHETCHGWAAYWQGDDTAKRMGRLSFNPLHHVDWVGLLMMALVRFGWAKPVPVDMRRFRNPRLGMALTALAGPVSNVLLALVSLALRMVAIFLALKTGAGAVWNYVILFLEYTALLSAGLAVFNLFPIPPLDGSKILLAVLPGPYYAKWMRYERYGMILLVILLLLNVLDTPLLFLRSQLIDGISWLLTPLAQALGRMML</sequence>
<feature type="transmembrane region" description="Helical" evidence="13">
    <location>
        <begin position="97"/>
        <end position="125"/>
    </location>
</feature>
<comment type="similarity">
    <text evidence="3">Belongs to the peptidase M50B family.</text>
</comment>
<reference evidence="15" key="1">
    <citation type="submission" date="2020-10" db="EMBL/GenBank/DDBJ databases">
        <authorList>
            <person name="Gilroy R."/>
        </authorList>
    </citation>
    <scope>NUCLEOTIDE SEQUENCE</scope>
    <source>
        <strain evidence="15">ChiBcec15-4380</strain>
    </source>
</reference>
<evidence type="ECO:0000313" key="16">
    <source>
        <dbReference type="Proteomes" id="UP000824239"/>
    </source>
</evidence>
<reference evidence="15" key="2">
    <citation type="journal article" date="2021" name="PeerJ">
        <title>Extensive microbial diversity within the chicken gut microbiome revealed by metagenomics and culture.</title>
        <authorList>
            <person name="Gilroy R."/>
            <person name="Ravi A."/>
            <person name="Getino M."/>
            <person name="Pursley I."/>
            <person name="Horton D.L."/>
            <person name="Alikhan N.F."/>
            <person name="Baker D."/>
            <person name="Gharbi K."/>
            <person name="Hall N."/>
            <person name="Watson M."/>
            <person name="Adriaenssens E.M."/>
            <person name="Foster-Nyarko E."/>
            <person name="Jarju S."/>
            <person name="Secka A."/>
            <person name="Antonio M."/>
            <person name="Oren A."/>
            <person name="Chaudhuri R.R."/>
            <person name="La Ragione R."/>
            <person name="Hildebrand F."/>
            <person name="Pallen M.J."/>
        </authorList>
    </citation>
    <scope>NUCLEOTIDE SEQUENCE</scope>
    <source>
        <strain evidence="15">ChiBcec15-4380</strain>
    </source>
</reference>
<name>A0A9D1DI64_9FIRM</name>